<reference evidence="2" key="1">
    <citation type="submission" date="2020-03" db="EMBL/GenBank/DDBJ databases">
        <authorList>
            <person name="Weist P."/>
        </authorList>
    </citation>
    <scope>NUCLEOTIDE SEQUENCE</scope>
</reference>
<dbReference type="EMBL" id="CADEAL010004223">
    <property type="protein sequence ID" value="CAB1454695.1"/>
    <property type="molecule type" value="Genomic_DNA"/>
</dbReference>
<evidence type="ECO:0000256" key="1">
    <source>
        <dbReference type="SAM" id="MobiDB-lite"/>
    </source>
</evidence>
<evidence type="ECO:0000313" key="2">
    <source>
        <dbReference type="EMBL" id="CAB1454695.1"/>
    </source>
</evidence>
<evidence type="ECO:0000313" key="3">
    <source>
        <dbReference type="Proteomes" id="UP001153269"/>
    </source>
</evidence>
<organism evidence="2 3">
    <name type="scientific">Pleuronectes platessa</name>
    <name type="common">European plaice</name>
    <dbReference type="NCBI Taxonomy" id="8262"/>
    <lineage>
        <taxon>Eukaryota</taxon>
        <taxon>Metazoa</taxon>
        <taxon>Chordata</taxon>
        <taxon>Craniata</taxon>
        <taxon>Vertebrata</taxon>
        <taxon>Euteleostomi</taxon>
        <taxon>Actinopterygii</taxon>
        <taxon>Neopterygii</taxon>
        <taxon>Teleostei</taxon>
        <taxon>Neoteleostei</taxon>
        <taxon>Acanthomorphata</taxon>
        <taxon>Carangaria</taxon>
        <taxon>Pleuronectiformes</taxon>
        <taxon>Pleuronectoidei</taxon>
        <taxon>Pleuronectidae</taxon>
        <taxon>Pleuronectes</taxon>
    </lineage>
</organism>
<dbReference type="GO" id="GO:0031267">
    <property type="term" value="F:small GTPase binding"/>
    <property type="evidence" value="ECO:0007669"/>
    <property type="project" value="TreeGrafter"/>
</dbReference>
<feature type="compositionally biased region" description="Low complexity" evidence="1">
    <location>
        <begin position="107"/>
        <end position="117"/>
    </location>
</feature>
<dbReference type="PANTHER" id="PTHR45924:SF1">
    <property type="entry name" value="PLECKSTRIN HOMOLOGY DOMAIN-CONTAINING FAMILY G MEMBER 1"/>
    <property type="match status" value="1"/>
</dbReference>
<dbReference type="AlphaFoldDB" id="A0A9N7Z840"/>
<sequence length="230" mass="25154">MFPTRQRTMQPDDEDEDIYQMFVPTEPSAPEPEAPSERTDATSSPRTARPCSWHVEQVPAVHVDPPPNGSRVLRRASSAGEKATEARPSPDDDQAGHSNLEVIHTESSSNDISGSSSAEQLTIDDIENVYDNISYEDLKSMGLVRRDPEESQSWKETSTGAKSPQGPAARPVSDVSGITAPVIEPDISSESNRSSTQEGRPSGTCELKIVEENIYDTICFREPPSSEPRD</sequence>
<gene>
    <name evidence="2" type="ORF">PLEPLA_LOCUS42462</name>
</gene>
<dbReference type="Proteomes" id="UP001153269">
    <property type="component" value="Unassembled WGS sequence"/>
</dbReference>
<feature type="region of interest" description="Disordered" evidence="1">
    <location>
        <begin position="1"/>
        <end position="123"/>
    </location>
</feature>
<dbReference type="GO" id="GO:0005085">
    <property type="term" value="F:guanyl-nucleotide exchange factor activity"/>
    <property type="evidence" value="ECO:0007669"/>
    <property type="project" value="TreeGrafter"/>
</dbReference>
<feature type="region of interest" description="Disordered" evidence="1">
    <location>
        <begin position="137"/>
        <end position="205"/>
    </location>
</feature>
<protein>
    <submittedName>
        <fullName evidence="2">Uncharacterized protein</fullName>
    </submittedName>
</protein>
<dbReference type="PANTHER" id="PTHR45924">
    <property type="entry name" value="FI17866P1"/>
    <property type="match status" value="1"/>
</dbReference>
<proteinExistence type="predicted"/>
<name>A0A9N7Z840_PLEPL</name>
<keyword evidence="3" id="KW-1185">Reference proteome</keyword>
<feature type="compositionally biased region" description="Basic and acidic residues" evidence="1">
    <location>
        <begin position="137"/>
        <end position="153"/>
    </location>
</feature>
<comment type="caution">
    <text evidence="2">The sequence shown here is derived from an EMBL/GenBank/DDBJ whole genome shotgun (WGS) entry which is preliminary data.</text>
</comment>
<accession>A0A9N7Z840</accession>
<feature type="compositionally biased region" description="Polar residues" evidence="1">
    <location>
        <begin position="188"/>
        <end position="199"/>
    </location>
</feature>